<dbReference type="PROSITE" id="PS50280">
    <property type="entry name" value="SET"/>
    <property type="match status" value="1"/>
</dbReference>
<keyword evidence="1" id="KW-0805">Transcription regulation</keyword>
<dbReference type="Gene3D" id="2.170.270.10">
    <property type="entry name" value="SET domain"/>
    <property type="match status" value="1"/>
</dbReference>
<dbReference type="RefSeq" id="XP_066670501.1">
    <property type="nucleotide sequence ID" value="XM_066806883.1"/>
</dbReference>
<dbReference type="InterPro" id="IPR046341">
    <property type="entry name" value="SET_dom_sf"/>
</dbReference>
<protein>
    <recommendedName>
        <fullName evidence="3">SET domain-containing protein</fullName>
    </recommendedName>
</protein>
<evidence type="ECO:0000256" key="1">
    <source>
        <dbReference type="ARBA" id="ARBA00023015"/>
    </source>
</evidence>
<evidence type="ECO:0000256" key="2">
    <source>
        <dbReference type="ARBA" id="ARBA00023163"/>
    </source>
</evidence>
<dbReference type="InterPro" id="IPR001214">
    <property type="entry name" value="SET_dom"/>
</dbReference>
<keyword evidence="5" id="KW-1185">Reference proteome</keyword>
<comment type="caution">
    <text evidence="4">The sequence shown here is derived from an EMBL/GenBank/DDBJ whole genome shotgun (WGS) entry which is preliminary data.</text>
</comment>
<dbReference type="GeneID" id="92039943"/>
<dbReference type="Proteomes" id="UP001433268">
    <property type="component" value="Unassembled WGS sequence"/>
</dbReference>
<gene>
    <name evidence="4" type="ORF">PG997_002568</name>
</gene>
<accession>A0ABR1WWR6</accession>
<name>A0ABR1WWR6_9PEZI</name>
<dbReference type="SUPFAM" id="SSF82199">
    <property type="entry name" value="SET domain"/>
    <property type="match status" value="1"/>
</dbReference>
<dbReference type="PANTHER" id="PTHR45747">
    <property type="entry name" value="HISTONE-LYSINE N-METHYLTRANSFERASE E(Z)"/>
    <property type="match status" value="1"/>
</dbReference>
<dbReference type="InterPro" id="IPR045318">
    <property type="entry name" value="EZH1/2-like"/>
</dbReference>
<dbReference type="PANTHER" id="PTHR45747:SF4">
    <property type="entry name" value="HISTONE-LYSINE N-METHYLTRANSFERASE E(Z)"/>
    <property type="match status" value="1"/>
</dbReference>
<sequence length="277" mass="31238">MAPTAFVPGNAINRRRFREPDGTVIPGVWKTNEYRVTKPTWRPVLREDNPRRHPYKWKWHEKLTEAMDAAGPTNENTINALLDWKTEGVKCQVCGLFYGSDQCGQACYKWFRADNVARLENECELRPLHYRSKIGGHGLFLRADAPASIQRGDLVGEYLGELVPLEPGPENPNNAAAADDDASANSRYLFNIQDRWNVDAATWGNETRFINHHCAPNLKSVVIVVGGRRLITFRALRAIKAGEELTMNYGDGYFQPGEQCYCNVNGGVKAHDPRPRV</sequence>
<organism evidence="4 5">
    <name type="scientific">Apiospora hydei</name>
    <dbReference type="NCBI Taxonomy" id="1337664"/>
    <lineage>
        <taxon>Eukaryota</taxon>
        <taxon>Fungi</taxon>
        <taxon>Dikarya</taxon>
        <taxon>Ascomycota</taxon>
        <taxon>Pezizomycotina</taxon>
        <taxon>Sordariomycetes</taxon>
        <taxon>Xylariomycetidae</taxon>
        <taxon>Amphisphaeriales</taxon>
        <taxon>Apiosporaceae</taxon>
        <taxon>Apiospora</taxon>
    </lineage>
</organism>
<evidence type="ECO:0000313" key="4">
    <source>
        <dbReference type="EMBL" id="KAK8087607.1"/>
    </source>
</evidence>
<proteinExistence type="predicted"/>
<evidence type="ECO:0000259" key="3">
    <source>
        <dbReference type="PROSITE" id="PS50280"/>
    </source>
</evidence>
<dbReference type="EMBL" id="JAQQWN010000004">
    <property type="protein sequence ID" value="KAK8087607.1"/>
    <property type="molecule type" value="Genomic_DNA"/>
</dbReference>
<evidence type="ECO:0000313" key="5">
    <source>
        <dbReference type="Proteomes" id="UP001433268"/>
    </source>
</evidence>
<reference evidence="4 5" key="1">
    <citation type="submission" date="2023-01" db="EMBL/GenBank/DDBJ databases">
        <title>Analysis of 21 Apiospora genomes using comparative genomics revels a genus with tremendous synthesis potential of carbohydrate active enzymes and secondary metabolites.</title>
        <authorList>
            <person name="Sorensen T."/>
        </authorList>
    </citation>
    <scope>NUCLEOTIDE SEQUENCE [LARGE SCALE GENOMIC DNA]</scope>
    <source>
        <strain evidence="4 5">CBS 114990</strain>
    </source>
</reference>
<dbReference type="Pfam" id="PF00856">
    <property type="entry name" value="SET"/>
    <property type="match status" value="1"/>
</dbReference>
<feature type="domain" description="SET" evidence="3">
    <location>
        <begin position="121"/>
        <end position="250"/>
    </location>
</feature>
<dbReference type="SMART" id="SM00317">
    <property type="entry name" value="SET"/>
    <property type="match status" value="1"/>
</dbReference>
<keyword evidence="2" id="KW-0804">Transcription</keyword>